<dbReference type="PROSITE" id="PS50088">
    <property type="entry name" value="ANK_REPEAT"/>
    <property type="match status" value="2"/>
</dbReference>
<gene>
    <name evidence="5" type="ORF">TrLO_g10537</name>
</gene>
<accession>A0A9W7L0D8</accession>
<feature type="chain" id="PRO_5040768730" description="Ankyrin" evidence="4">
    <location>
        <begin position="21"/>
        <end position="362"/>
    </location>
</feature>
<dbReference type="OrthoDB" id="194989at2759"/>
<dbReference type="AlphaFoldDB" id="A0A9W7L0D8"/>
<dbReference type="PANTHER" id="PTHR24180">
    <property type="entry name" value="CYCLIN-DEPENDENT KINASE INHIBITOR 2C-RELATED"/>
    <property type="match status" value="1"/>
</dbReference>
<feature type="repeat" description="ANK" evidence="3">
    <location>
        <begin position="173"/>
        <end position="205"/>
    </location>
</feature>
<protein>
    <recommendedName>
        <fullName evidence="7">Ankyrin</fullName>
    </recommendedName>
</protein>
<keyword evidence="4" id="KW-0732">Signal</keyword>
<keyword evidence="6" id="KW-1185">Reference proteome</keyword>
<evidence type="ECO:0000256" key="2">
    <source>
        <dbReference type="ARBA" id="ARBA00023043"/>
    </source>
</evidence>
<dbReference type="InterPro" id="IPR002110">
    <property type="entry name" value="Ankyrin_rpt"/>
</dbReference>
<sequence length="362" mass="39565">MRLVNLLYKILILNIIKVHAAPQFDPSAPILQEKTYDNAVNPKKSRGLGPPRDRLSEAVYIHDVNMVVSLINAYRDDVHIMGVPTLSLSRVDEIGRTPLHFCGLDPQTKSKPVVDVDCARIVSMLLEVGFDPHMKCNMGWSPLDTYATLGLPETVNVLASHEGVDLNAVDEKHGKTALIRANINGNSVSSQVLLEAGADVNVEVVGGGNGLFWTVRNEAMRKMGARHGEEDSDEYMEGLVGYDDFNDVLEEGLEGAKMNYEEQCSVDRKANEDKAVDLGCEPGKEYMKIIKQLLEVEGVDVNSRGGGGKTAIMLAASSGHVELVGLLLETGKVNLQLVDENGFGSITYAKTDEIRNMIIDFL</sequence>
<evidence type="ECO:0000256" key="3">
    <source>
        <dbReference type="PROSITE-ProRule" id="PRU00023"/>
    </source>
</evidence>
<keyword evidence="1" id="KW-0677">Repeat</keyword>
<comment type="caution">
    <text evidence="5">The sequence shown here is derived from an EMBL/GenBank/DDBJ whole genome shotgun (WGS) entry which is preliminary data.</text>
</comment>
<dbReference type="PANTHER" id="PTHR24180:SF45">
    <property type="entry name" value="POLY [ADP-RIBOSE] POLYMERASE TANKYRASE"/>
    <property type="match status" value="1"/>
</dbReference>
<dbReference type="Pfam" id="PF12796">
    <property type="entry name" value="Ank_2"/>
    <property type="match status" value="2"/>
</dbReference>
<keyword evidence="2 3" id="KW-0040">ANK repeat</keyword>
<dbReference type="PROSITE" id="PS50297">
    <property type="entry name" value="ANK_REP_REGION"/>
    <property type="match status" value="2"/>
</dbReference>
<dbReference type="Proteomes" id="UP001165122">
    <property type="component" value="Unassembled WGS sequence"/>
</dbReference>
<dbReference type="SMART" id="SM00248">
    <property type="entry name" value="ANK"/>
    <property type="match status" value="4"/>
</dbReference>
<reference evidence="6" key="1">
    <citation type="journal article" date="2023" name="Commun. Biol.">
        <title>Genome analysis of Parmales, the sister group of diatoms, reveals the evolutionary specialization of diatoms from phago-mixotrophs to photoautotrophs.</title>
        <authorList>
            <person name="Ban H."/>
            <person name="Sato S."/>
            <person name="Yoshikawa S."/>
            <person name="Yamada K."/>
            <person name="Nakamura Y."/>
            <person name="Ichinomiya M."/>
            <person name="Sato N."/>
            <person name="Blanc-Mathieu R."/>
            <person name="Endo H."/>
            <person name="Kuwata A."/>
            <person name="Ogata H."/>
        </authorList>
    </citation>
    <scope>NUCLEOTIDE SEQUENCE [LARGE SCALE GENOMIC DNA]</scope>
    <source>
        <strain evidence="6">NIES 3700</strain>
    </source>
</reference>
<feature type="signal peptide" evidence="4">
    <location>
        <begin position="1"/>
        <end position="20"/>
    </location>
</feature>
<name>A0A9W7L0D8_9STRA</name>
<evidence type="ECO:0000313" key="5">
    <source>
        <dbReference type="EMBL" id="GMI17661.1"/>
    </source>
</evidence>
<dbReference type="EMBL" id="BRXW01000301">
    <property type="protein sequence ID" value="GMI17661.1"/>
    <property type="molecule type" value="Genomic_DNA"/>
</dbReference>
<evidence type="ECO:0008006" key="7">
    <source>
        <dbReference type="Google" id="ProtNLM"/>
    </source>
</evidence>
<dbReference type="SUPFAM" id="SSF48403">
    <property type="entry name" value="Ankyrin repeat"/>
    <property type="match status" value="1"/>
</dbReference>
<proteinExistence type="predicted"/>
<organism evidence="5 6">
    <name type="scientific">Triparma laevis f. longispina</name>
    <dbReference type="NCBI Taxonomy" id="1714387"/>
    <lineage>
        <taxon>Eukaryota</taxon>
        <taxon>Sar</taxon>
        <taxon>Stramenopiles</taxon>
        <taxon>Ochrophyta</taxon>
        <taxon>Bolidophyceae</taxon>
        <taxon>Parmales</taxon>
        <taxon>Triparmaceae</taxon>
        <taxon>Triparma</taxon>
    </lineage>
</organism>
<dbReference type="InterPro" id="IPR051637">
    <property type="entry name" value="Ank_repeat_dom-contain_49"/>
</dbReference>
<dbReference type="InterPro" id="IPR036770">
    <property type="entry name" value="Ankyrin_rpt-contain_sf"/>
</dbReference>
<dbReference type="Gene3D" id="1.25.40.20">
    <property type="entry name" value="Ankyrin repeat-containing domain"/>
    <property type="match status" value="2"/>
</dbReference>
<evidence type="ECO:0000256" key="4">
    <source>
        <dbReference type="SAM" id="SignalP"/>
    </source>
</evidence>
<feature type="repeat" description="ANK" evidence="3">
    <location>
        <begin position="307"/>
        <end position="331"/>
    </location>
</feature>
<evidence type="ECO:0000256" key="1">
    <source>
        <dbReference type="ARBA" id="ARBA00022737"/>
    </source>
</evidence>
<evidence type="ECO:0000313" key="6">
    <source>
        <dbReference type="Proteomes" id="UP001165122"/>
    </source>
</evidence>